<dbReference type="RefSeq" id="WP_013028760.1">
    <property type="nucleotide sequence ID" value="NC_013959.1"/>
</dbReference>
<evidence type="ECO:0000256" key="4">
    <source>
        <dbReference type="SAM" id="MobiDB-lite"/>
    </source>
</evidence>
<dbReference type="PANTHER" id="PTHR45138:SF9">
    <property type="entry name" value="DIGUANYLATE CYCLASE DGCM-RELATED"/>
    <property type="match status" value="1"/>
</dbReference>
<dbReference type="EC" id="2.7.7.65" evidence="1"/>
<dbReference type="GO" id="GO:0052621">
    <property type="term" value="F:diguanylate cyclase activity"/>
    <property type="evidence" value="ECO:0007669"/>
    <property type="project" value="UniProtKB-EC"/>
</dbReference>
<dbReference type="KEGG" id="slt:Slit_0621"/>
<evidence type="ECO:0000256" key="2">
    <source>
        <dbReference type="ARBA" id="ARBA00034247"/>
    </source>
</evidence>
<protein>
    <recommendedName>
        <fullName evidence="1">diguanylate cyclase</fullName>
        <ecNumber evidence="1">2.7.7.65</ecNumber>
    </recommendedName>
</protein>
<dbReference type="InterPro" id="IPR043128">
    <property type="entry name" value="Rev_trsase/Diguanyl_cyclase"/>
</dbReference>
<accession>D5CN25</accession>
<dbReference type="eggNOG" id="COG3706">
    <property type="taxonomic scope" value="Bacteria"/>
</dbReference>
<dbReference type="EMBL" id="CP001965">
    <property type="protein sequence ID" value="ADE10861.1"/>
    <property type="molecule type" value="Genomic_DNA"/>
</dbReference>
<evidence type="ECO:0000256" key="3">
    <source>
        <dbReference type="SAM" id="Coils"/>
    </source>
</evidence>
<dbReference type="Pfam" id="PF00990">
    <property type="entry name" value="GGDEF"/>
    <property type="match status" value="1"/>
</dbReference>
<dbReference type="SMART" id="SM00267">
    <property type="entry name" value="GGDEF"/>
    <property type="match status" value="1"/>
</dbReference>
<evidence type="ECO:0000313" key="6">
    <source>
        <dbReference type="EMBL" id="ADE10861.1"/>
    </source>
</evidence>
<dbReference type="STRING" id="580332.Slit_0621"/>
<dbReference type="PROSITE" id="PS50887">
    <property type="entry name" value="GGDEF"/>
    <property type="match status" value="1"/>
</dbReference>
<dbReference type="CDD" id="cd01949">
    <property type="entry name" value="GGDEF"/>
    <property type="match status" value="1"/>
</dbReference>
<name>D5CN25_SIDLE</name>
<dbReference type="Proteomes" id="UP000001625">
    <property type="component" value="Chromosome"/>
</dbReference>
<dbReference type="HOGENOM" id="CLU_029027_0_0_4"/>
<dbReference type="InterPro" id="IPR029787">
    <property type="entry name" value="Nucleotide_cyclase"/>
</dbReference>
<feature type="region of interest" description="Disordered" evidence="4">
    <location>
        <begin position="120"/>
        <end position="154"/>
    </location>
</feature>
<dbReference type="AlphaFoldDB" id="D5CN25"/>
<feature type="compositionally biased region" description="Low complexity" evidence="4">
    <location>
        <begin position="137"/>
        <end position="147"/>
    </location>
</feature>
<sequence length="553" mass="61496">MSNPKAPSEIARETLTALAFRKLAPTPENYAQMYREISGEPAPAPSPDIGATTSKGKLVPAWSELIRDLLRQLETPHKGITITRKKDGVETVLTRFSKDPEVLFGKLQSLLRSWSTAPAGASPDELVPSVKPGTTLPPTSSPATSAPSVPPVQAEHQELISQLRELLAQTLESMRSSQPELESEIQTLIAQVRASDNKDRLNDLAKQLRQFWLKLELRGGDKAKIQEGLVRLLRLLVENVSEMVEDDKWLRGQITALQEIITNPLDKRSIADAERNLRDVIIKQGTLKQSLTDAKATLKSLMTTFIDRLGDLTASTGEYHNKIEGYSQKIGKADNLTELSHILKDVMHDTRVIQASAMRSHEELLSSKKQADEAETRIRELENELEQISELVREDQLTGALNRRGLDETLDRELKRSDRSKTPVSVALLDIDNFKQLNDSLGHLAGDRALIHLTKVIKETLRPADTVGRYGGEEFLIVLPDTGLKAAVEAMQRLQRDLTKKFFLHNNERILVTFSAGVALRGEDEEAEDLIGRADKAMYQAKQAGKNRVMTAG</sequence>
<dbReference type="InterPro" id="IPR000160">
    <property type="entry name" value="GGDEF_dom"/>
</dbReference>
<dbReference type="Gene3D" id="3.30.70.270">
    <property type="match status" value="1"/>
</dbReference>
<evidence type="ECO:0000256" key="1">
    <source>
        <dbReference type="ARBA" id="ARBA00012528"/>
    </source>
</evidence>
<feature type="coiled-coil region" evidence="3">
    <location>
        <begin position="364"/>
        <end position="398"/>
    </location>
</feature>
<dbReference type="FunFam" id="3.30.70.270:FF:000001">
    <property type="entry name" value="Diguanylate cyclase domain protein"/>
    <property type="match status" value="1"/>
</dbReference>
<dbReference type="InterPro" id="IPR050469">
    <property type="entry name" value="Diguanylate_Cyclase"/>
</dbReference>
<gene>
    <name evidence="6" type="ordered locus">Slit_0621</name>
</gene>
<dbReference type="OrthoDB" id="9813903at2"/>
<keyword evidence="3" id="KW-0175">Coiled coil</keyword>
<evidence type="ECO:0000313" key="7">
    <source>
        <dbReference type="Proteomes" id="UP000001625"/>
    </source>
</evidence>
<dbReference type="SUPFAM" id="SSF55073">
    <property type="entry name" value="Nucleotide cyclase"/>
    <property type="match status" value="1"/>
</dbReference>
<reference evidence="6 7" key="1">
    <citation type="submission" date="2010-03" db="EMBL/GenBank/DDBJ databases">
        <title>Complete sequence of Sideroxydans lithotrophicus ES-1.</title>
        <authorList>
            <consortium name="US DOE Joint Genome Institute"/>
            <person name="Lucas S."/>
            <person name="Copeland A."/>
            <person name="Lapidus A."/>
            <person name="Cheng J.-F."/>
            <person name="Bruce D."/>
            <person name="Goodwin L."/>
            <person name="Pitluck S."/>
            <person name="Munk A.C."/>
            <person name="Detter J.C."/>
            <person name="Han C."/>
            <person name="Tapia R."/>
            <person name="Larimer F."/>
            <person name="Land M."/>
            <person name="Hauser L."/>
            <person name="Kyrpides N."/>
            <person name="Ivanova N."/>
            <person name="Emerson D."/>
            <person name="Woyke T."/>
        </authorList>
    </citation>
    <scope>NUCLEOTIDE SEQUENCE [LARGE SCALE GENOMIC DNA]</scope>
    <source>
        <strain evidence="6 7">ES-1</strain>
    </source>
</reference>
<evidence type="ECO:0000259" key="5">
    <source>
        <dbReference type="PROSITE" id="PS50887"/>
    </source>
</evidence>
<dbReference type="NCBIfam" id="TIGR00254">
    <property type="entry name" value="GGDEF"/>
    <property type="match status" value="1"/>
</dbReference>
<proteinExistence type="predicted"/>
<feature type="domain" description="GGDEF" evidence="5">
    <location>
        <begin position="422"/>
        <end position="553"/>
    </location>
</feature>
<keyword evidence="7" id="KW-1185">Reference proteome</keyword>
<organism evidence="6 7">
    <name type="scientific">Sideroxydans lithotrophicus (strain ES-1)</name>
    <dbReference type="NCBI Taxonomy" id="580332"/>
    <lineage>
        <taxon>Bacteria</taxon>
        <taxon>Pseudomonadati</taxon>
        <taxon>Pseudomonadota</taxon>
        <taxon>Betaproteobacteria</taxon>
        <taxon>Nitrosomonadales</taxon>
        <taxon>Gallionellaceae</taxon>
        <taxon>Sideroxydans</taxon>
    </lineage>
</organism>
<comment type="catalytic activity">
    <reaction evidence="2">
        <text>2 GTP = 3',3'-c-di-GMP + 2 diphosphate</text>
        <dbReference type="Rhea" id="RHEA:24898"/>
        <dbReference type="ChEBI" id="CHEBI:33019"/>
        <dbReference type="ChEBI" id="CHEBI:37565"/>
        <dbReference type="ChEBI" id="CHEBI:58805"/>
        <dbReference type="EC" id="2.7.7.65"/>
    </reaction>
</comment>
<dbReference type="PANTHER" id="PTHR45138">
    <property type="entry name" value="REGULATORY COMPONENTS OF SENSORY TRANSDUCTION SYSTEM"/>
    <property type="match status" value="1"/>
</dbReference>